<dbReference type="Pfam" id="PF03995">
    <property type="entry name" value="Inhibitor_I36"/>
    <property type="match status" value="1"/>
</dbReference>
<evidence type="ECO:0000313" key="2">
    <source>
        <dbReference type="EMBL" id="MCF1595466.1"/>
    </source>
</evidence>
<evidence type="ECO:0000313" key="3">
    <source>
        <dbReference type="Proteomes" id="UP001139384"/>
    </source>
</evidence>
<accession>A0A9X1TKD0</accession>
<name>A0A9X1TKD0_STRM4</name>
<keyword evidence="3" id="KW-1185">Reference proteome</keyword>
<feature type="signal peptide" evidence="1">
    <location>
        <begin position="1"/>
        <end position="28"/>
    </location>
</feature>
<dbReference type="Proteomes" id="UP001139384">
    <property type="component" value="Unassembled WGS sequence"/>
</dbReference>
<keyword evidence="1" id="KW-0732">Signal</keyword>
<dbReference type="Gene3D" id="2.60.20.10">
    <property type="entry name" value="Crystallins"/>
    <property type="match status" value="1"/>
</dbReference>
<dbReference type="RefSeq" id="WP_234763768.1">
    <property type="nucleotide sequence ID" value="NZ_JAKEIP010000066.1"/>
</dbReference>
<protein>
    <submittedName>
        <fullName evidence="2">Peptidase inhibitor family I36 protein</fullName>
    </submittedName>
</protein>
<evidence type="ECO:0000256" key="1">
    <source>
        <dbReference type="SAM" id="SignalP"/>
    </source>
</evidence>
<comment type="caution">
    <text evidence="2">The sequence shown here is derived from an EMBL/GenBank/DDBJ whole genome shotgun (WGS) entry which is preliminary data.</text>
</comment>
<reference evidence="2" key="1">
    <citation type="submission" date="2022-01" db="EMBL/GenBank/DDBJ databases">
        <title>Draft Genome Sequences of Seven Type Strains of the Genus Streptomyces.</title>
        <authorList>
            <person name="Aziz S."/>
            <person name="Coretto E."/>
            <person name="Chronakova A."/>
            <person name="Sproer C."/>
            <person name="Huber K."/>
            <person name="Nouioui I."/>
            <person name="Gross H."/>
        </authorList>
    </citation>
    <scope>NUCLEOTIDE SEQUENCE</scope>
    <source>
        <strain evidence="2">DSM 103493</strain>
    </source>
</reference>
<dbReference type="AlphaFoldDB" id="A0A9X1TKD0"/>
<proteinExistence type="predicted"/>
<dbReference type="EMBL" id="JAKEIP010000066">
    <property type="protein sequence ID" value="MCF1595466.1"/>
    <property type="molecule type" value="Genomic_DNA"/>
</dbReference>
<sequence>MKRKLGMSIGVLALSAASVFGMTATAEAADSGTRAYFVIYQHDNYDGMHANFSGTDRNLNNKYWAGTQQIMNNGGSSMRNNTGSYVGMWDKGGTSSCTGDSYTANPNSVDSDFSNNDFDNKGSCVVFL</sequence>
<gene>
    <name evidence="2" type="ORF">L0P92_18060</name>
</gene>
<feature type="chain" id="PRO_5040719001" evidence="1">
    <location>
        <begin position="29"/>
        <end position="128"/>
    </location>
</feature>
<organism evidence="2 3">
    <name type="scientific">Streptomyces muensis</name>
    <dbReference type="NCBI Taxonomy" id="1077944"/>
    <lineage>
        <taxon>Bacteria</taxon>
        <taxon>Bacillati</taxon>
        <taxon>Actinomycetota</taxon>
        <taxon>Actinomycetes</taxon>
        <taxon>Kitasatosporales</taxon>
        <taxon>Streptomycetaceae</taxon>
        <taxon>Streptomyces</taxon>
    </lineage>
</organism>